<name>A0ABS8TK92_DATST</name>
<dbReference type="EMBL" id="JACEIK010001636">
    <property type="protein sequence ID" value="MCD7470972.1"/>
    <property type="molecule type" value="Genomic_DNA"/>
</dbReference>
<keyword evidence="2" id="KW-1185">Reference proteome</keyword>
<dbReference type="Proteomes" id="UP000823775">
    <property type="component" value="Unassembled WGS sequence"/>
</dbReference>
<reference evidence="1 2" key="1">
    <citation type="journal article" date="2021" name="BMC Genomics">
        <title>Datura genome reveals duplications of psychoactive alkaloid biosynthetic genes and high mutation rate following tissue culture.</title>
        <authorList>
            <person name="Rajewski A."/>
            <person name="Carter-House D."/>
            <person name="Stajich J."/>
            <person name="Litt A."/>
        </authorList>
    </citation>
    <scope>NUCLEOTIDE SEQUENCE [LARGE SCALE GENOMIC DNA]</scope>
    <source>
        <strain evidence="1">AR-01</strain>
    </source>
</reference>
<accession>A0ABS8TK92</accession>
<sequence length="98" mass="11376">MSSSSHQYRGEAPMAVGSSQEIDSFKVDIPDIYDQFQIRDLEPLTMPLEPYFPELVQEFYASYGEQKDMLNHSGRADLVRPSLEYPRRLIDKGNQFAW</sequence>
<organism evidence="1 2">
    <name type="scientific">Datura stramonium</name>
    <name type="common">Jimsonweed</name>
    <name type="synonym">Common thornapple</name>
    <dbReference type="NCBI Taxonomy" id="4076"/>
    <lineage>
        <taxon>Eukaryota</taxon>
        <taxon>Viridiplantae</taxon>
        <taxon>Streptophyta</taxon>
        <taxon>Embryophyta</taxon>
        <taxon>Tracheophyta</taxon>
        <taxon>Spermatophyta</taxon>
        <taxon>Magnoliopsida</taxon>
        <taxon>eudicotyledons</taxon>
        <taxon>Gunneridae</taxon>
        <taxon>Pentapetalae</taxon>
        <taxon>asterids</taxon>
        <taxon>lamiids</taxon>
        <taxon>Solanales</taxon>
        <taxon>Solanaceae</taxon>
        <taxon>Solanoideae</taxon>
        <taxon>Datureae</taxon>
        <taxon>Datura</taxon>
    </lineage>
</organism>
<feature type="non-terminal residue" evidence="1">
    <location>
        <position position="98"/>
    </location>
</feature>
<gene>
    <name evidence="1" type="ORF">HAX54_011227</name>
</gene>
<evidence type="ECO:0000313" key="2">
    <source>
        <dbReference type="Proteomes" id="UP000823775"/>
    </source>
</evidence>
<protein>
    <submittedName>
        <fullName evidence="1">Uncharacterized protein</fullName>
    </submittedName>
</protein>
<comment type="caution">
    <text evidence="1">The sequence shown here is derived from an EMBL/GenBank/DDBJ whole genome shotgun (WGS) entry which is preliminary data.</text>
</comment>
<proteinExistence type="predicted"/>
<evidence type="ECO:0000313" key="1">
    <source>
        <dbReference type="EMBL" id="MCD7470972.1"/>
    </source>
</evidence>